<evidence type="ECO:0000313" key="1">
    <source>
        <dbReference type="EMBL" id="KID56599.1"/>
    </source>
</evidence>
<evidence type="ECO:0000313" key="2">
    <source>
        <dbReference type="Proteomes" id="UP000031327"/>
    </source>
</evidence>
<dbReference type="Proteomes" id="UP000031327">
    <property type="component" value="Unassembled WGS sequence"/>
</dbReference>
<dbReference type="EMBL" id="JWIC01000006">
    <property type="protein sequence ID" value="KID56599.1"/>
    <property type="molecule type" value="Genomic_DNA"/>
</dbReference>
<comment type="caution">
    <text evidence="1">The sequence shown here is derived from an EMBL/GenBank/DDBJ whole genome shotgun (WGS) entry which is preliminary data.</text>
</comment>
<dbReference type="AlphaFoldDB" id="A0A0C1MI15"/>
<protein>
    <submittedName>
        <fullName evidence="1">Uncharacterized protein</fullName>
    </submittedName>
</protein>
<proteinExistence type="predicted"/>
<accession>A0A0C1MI15</accession>
<sequence length="78" mass="8930">MPVSSFDGVPRLFDLDKLDPEITSSQLSRVRKTISYLFTPPLISTIFERLSKANNEPFSVIFKLFLLRVNLNSKKTVL</sequence>
<organism evidence="1 2">
    <name type="scientific">Pseudoalteromonas luteoviolacea</name>
    <dbReference type="NCBI Taxonomy" id="43657"/>
    <lineage>
        <taxon>Bacteria</taxon>
        <taxon>Pseudomonadati</taxon>
        <taxon>Pseudomonadota</taxon>
        <taxon>Gammaproteobacteria</taxon>
        <taxon>Alteromonadales</taxon>
        <taxon>Pseudoalteromonadaceae</taxon>
        <taxon>Pseudoalteromonas</taxon>
    </lineage>
</organism>
<gene>
    <name evidence="1" type="ORF">JF50_11730</name>
</gene>
<name>A0A0C1MI15_9GAMM</name>
<reference evidence="1 2" key="1">
    <citation type="submission" date="2014-12" db="EMBL/GenBank/DDBJ databases">
        <title>Draft Genome Sequence of Pseudoalteromonas luteoviolacea HI1.</title>
        <authorList>
            <person name="Asahina A.Y."/>
            <person name="Hadfield M.G."/>
        </authorList>
    </citation>
    <scope>NUCLEOTIDE SEQUENCE [LARGE SCALE GENOMIC DNA]</scope>
    <source>
        <strain evidence="1 2">HI1</strain>
    </source>
</reference>